<accession>A0ABY8AQK8</accession>
<keyword evidence="2" id="KW-0812">Transmembrane</keyword>
<proteinExistence type="predicted"/>
<evidence type="ECO:0000256" key="2">
    <source>
        <dbReference type="SAM" id="Phobius"/>
    </source>
</evidence>
<dbReference type="Gene3D" id="3.40.50.1820">
    <property type="entry name" value="alpha/beta hydrolase"/>
    <property type="match status" value="1"/>
</dbReference>
<feature type="region of interest" description="Disordered" evidence="1">
    <location>
        <begin position="424"/>
        <end position="447"/>
    </location>
</feature>
<organism evidence="3 4">
    <name type="scientific">Legionella cardiaca</name>
    <dbReference type="NCBI Taxonomy" id="1071983"/>
    <lineage>
        <taxon>Bacteria</taxon>
        <taxon>Pseudomonadati</taxon>
        <taxon>Pseudomonadota</taxon>
        <taxon>Gammaproteobacteria</taxon>
        <taxon>Legionellales</taxon>
        <taxon>Legionellaceae</taxon>
        <taxon>Legionella</taxon>
    </lineage>
</organism>
<dbReference type="EMBL" id="CP119078">
    <property type="protein sequence ID" value="WED42979.1"/>
    <property type="molecule type" value="Genomic_DNA"/>
</dbReference>
<dbReference type="RefSeq" id="WP_275088793.1">
    <property type="nucleotide sequence ID" value="NZ_CP119078.1"/>
</dbReference>
<dbReference type="SUPFAM" id="SSF53474">
    <property type="entry name" value="alpha/beta-Hydrolases"/>
    <property type="match status" value="1"/>
</dbReference>
<keyword evidence="4" id="KW-1185">Reference proteome</keyword>
<dbReference type="Proteomes" id="UP001222087">
    <property type="component" value="Chromosome"/>
</dbReference>
<dbReference type="GO" id="GO:0016787">
    <property type="term" value="F:hydrolase activity"/>
    <property type="evidence" value="ECO:0007669"/>
    <property type="project" value="UniProtKB-KW"/>
</dbReference>
<reference evidence="3 4" key="1">
    <citation type="submission" date="2023-02" db="EMBL/GenBank/DDBJ databases">
        <title>Genome Sequence of L. cardiaca H63T.</title>
        <authorList>
            <person name="Lopez A.E."/>
            <person name="Cianciotto N.P."/>
        </authorList>
    </citation>
    <scope>NUCLEOTIDE SEQUENCE [LARGE SCALE GENOMIC DNA]</scope>
    <source>
        <strain evidence="3 4">H63</strain>
    </source>
</reference>
<evidence type="ECO:0000313" key="3">
    <source>
        <dbReference type="EMBL" id="WED42979.1"/>
    </source>
</evidence>
<sequence>MKQLVPNYYVLEKSKKKSWLATFTYPFFVITWPFTFIIKRAITNVALGPDELRLQKPVHLIFLTDDRSENGTVIVNLVPGKANKEPQSYFTKMSPFAAKKKARQLSFANPKHKAYVDSMIDEIGHLLSGTSQQDKCLNKTFTIEDIQLKGLERLDEQLRNYFQKTVSQRFGQDFFDHPRFSSMNFFTLETADRARLESVEVSTEQEKSKPIEERKFLISCMARNQNYMYWLKDFHVSAKNIGCTVVSFNYRGLDYSTGRAWTHDDIVNDTLAQAQRLMELGVKPENIAFEGMSFGGAIATISAAKMHDNGFKVHLFNERSYRSLVRLMIGYIMPRSDSNPWNPLNWLKYLAVGLAYITVAPVIRLAGWHIDAASAWDRIPYTHKSYAVARNHKNPEQYDDDEFVHDSYSSIASLMDQRREEVKQKHKKGKELSVGEQKLLSDDGGSHDFTLDRSDKLNTISLPHSAPRRFMRDTARNEKTMHTYMIENLREQLNIRPAL</sequence>
<keyword evidence="3" id="KW-0378">Hydrolase</keyword>
<keyword evidence="2" id="KW-0472">Membrane</keyword>
<keyword evidence="2" id="KW-1133">Transmembrane helix</keyword>
<evidence type="ECO:0000313" key="4">
    <source>
        <dbReference type="Proteomes" id="UP001222087"/>
    </source>
</evidence>
<feature type="transmembrane region" description="Helical" evidence="2">
    <location>
        <begin position="20"/>
        <end position="38"/>
    </location>
</feature>
<protein>
    <submittedName>
        <fullName evidence="3">Alpha/beta hydrolase</fullName>
    </submittedName>
</protein>
<name>A0ABY8AQK8_9GAMM</name>
<gene>
    <name evidence="3" type="ORF">PXX05_13925</name>
</gene>
<evidence type="ECO:0000256" key="1">
    <source>
        <dbReference type="SAM" id="MobiDB-lite"/>
    </source>
</evidence>
<dbReference type="InterPro" id="IPR029058">
    <property type="entry name" value="AB_hydrolase_fold"/>
</dbReference>